<keyword evidence="2 5" id="KW-0689">Ribosomal protein</keyword>
<keyword evidence="3 5" id="KW-0687">Ribonucleoprotein</keyword>
<dbReference type="GO" id="GO:0006412">
    <property type="term" value="P:translation"/>
    <property type="evidence" value="ECO:0007669"/>
    <property type="project" value="UniProtKB-UniRule"/>
</dbReference>
<evidence type="ECO:0000256" key="3">
    <source>
        <dbReference type="ARBA" id="ARBA00023274"/>
    </source>
</evidence>
<accession>A0A8S0FK45</accession>
<evidence type="ECO:0000256" key="1">
    <source>
        <dbReference type="ARBA" id="ARBA00005251"/>
    </source>
</evidence>
<dbReference type="Pfam" id="PF00380">
    <property type="entry name" value="Ribosomal_S9"/>
    <property type="match status" value="1"/>
</dbReference>
<dbReference type="PANTHER" id="PTHR21569">
    <property type="entry name" value="RIBOSOMAL PROTEIN S9"/>
    <property type="match status" value="1"/>
</dbReference>
<dbReference type="Proteomes" id="UP000467488">
    <property type="component" value="Chromosome"/>
</dbReference>
<dbReference type="PROSITE" id="PS00360">
    <property type="entry name" value="RIBOSOMAL_S9"/>
    <property type="match status" value="1"/>
</dbReference>
<proteinExistence type="inferred from homology"/>
<evidence type="ECO:0000256" key="4">
    <source>
        <dbReference type="ARBA" id="ARBA00035259"/>
    </source>
</evidence>
<evidence type="ECO:0000313" key="7">
    <source>
        <dbReference type="EMBL" id="BBU80508.1"/>
    </source>
</evidence>
<dbReference type="InterPro" id="IPR020574">
    <property type="entry name" value="Ribosomal_uS9_CS"/>
</dbReference>
<dbReference type="InterPro" id="IPR014721">
    <property type="entry name" value="Ribsml_uS5_D2-typ_fold_subgr"/>
</dbReference>
<evidence type="ECO:0000256" key="5">
    <source>
        <dbReference type="HAMAP-Rule" id="MF_00532"/>
    </source>
</evidence>
<gene>
    <name evidence="5 7" type="primary">rpsI</name>
    <name evidence="7" type="ORF">EIMP300_19080</name>
</gene>
<name>A0A8S0FK45_ECOLX</name>
<reference evidence="7 8" key="1">
    <citation type="submission" date="2020-01" db="EMBL/GenBank/DDBJ databases">
        <title>Dynamics of blaIMP-6 dissemination in carbapenem resistant Enterobacteriacea isolated from regional surveillance in Osaka, Japan.</title>
        <authorList>
            <person name="Abe R."/>
            <person name="Akeda Y."/>
            <person name="Sugawara Y."/>
            <person name="Yamamoto N."/>
            <person name="Tomono K."/>
            <person name="Takeuchi D."/>
            <person name="Kawahara R."/>
            <person name="Hamada S."/>
        </authorList>
    </citation>
    <scope>NUCLEOTIDE SEQUENCE [LARGE SCALE GENOMIC DNA]</scope>
    <source>
        <strain evidence="7 8">E300</strain>
    </source>
</reference>
<dbReference type="FunFam" id="3.30.230.10:FF:000001">
    <property type="entry name" value="30S ribosomal protein S9"/>
    <property type="match status" value="1"/>
</dbReference>
<dbReference type="InterPro" id="IPR020568">
    <property type="entry name" value="Ribosomal_Su5_D2-typ_SF"/>
</dbReference>
<dbReference type="GO" id="GO:0022627">
    <property type="term" value="C:cytosolic small ribosomal subunit"/>
    <property type="evidence" value="ECO:0007669"/>
    <property type="project" value="TreeGrafter"/>
</dbReference>
<dbReference type="GO" id="GO:0003723">
    <property type="term" value="F:RNA binding"/>
    <property type="evidence" value="ECO:0007669"/>
    <property type="project" value="TreeGrafter"/>
</dbReference>
<sequence>MTSNRDYRQWLKINTRTYGTGRRKSSAARVFIKPGNGKIVINQRSLEQYFGRETARMVVRQPLELVDMVEKLDLYITVKGGGISGQAGAIRHGITRALMEYDESLRSELRKAGFVTRDARQVERKKVGLRKARRRPQFSKR</sequence>
<dbReference type="InterPro" id="IPR023035">
    <property type="entry name" value="Ribosomal_uS9_bac/plastid"/>
</dbReference>
<evidence type="ECO:0000313" key="8">
    <source>
        <dbReference type="Proteomes" id="UP000467488"/>
    </source>
</evidence>
<dbReference type="GO" id="GO:0003735">
    <property type="term" value="F:structural constituent of ribosome"/>
    <property type="evidence" value="ECO:0007669"/>
    <property type="project" value="InterPro"/>
</dbReference>
<dbReference type="EMBL" id="AP022360">
    <property type="protein sequence ID" value="BBU80508.1"/>
    <property type="molecule type" value="Genomic_DNA"/>
</dbReference>
<comment type="similarity">
    <text evidence="1 5 6">Belongs to the universal ribosomal protein uS9 family.</text>
</comment>
<organism evidence="7 8">
    <name type="scientific">Escherichia coli</name>
    <dbReference type="NCBI Taxonomy" id="562"/>
    <lineage>
        <taxon>Bacteria</taxon>
        <taxon>Pseudomonadati</taxon>
        <taxon>Pseudomonadota</taxon>
        <taxon>Gammaproteobacteria</taxon>
        <taxon>Enterobacterales</taxon>
        <taxon>Enterobacteriaceae</taxon>
        <taxon>Escherichia</taxon>
    </lineage>
</organism>
<evidence type="ECO:0000256" key="6">
    <source>
        <dbReference type="RuleBase" id="RU003815"/>
    </source>
</evidence>
<dbReference type="NCBIfam" id="NF001099">
    <property type="entry name" value="PRK00132.1"/>
    <property type="match status" value="1"/>
</dbReference>
<dbReference type="PANTHER" id="PTHR21569:SF1">
    <property type="entry name" value="SMALL RIBOSOMAL SUBUNIT PROTEIN US9M"/>
    <property type="match status" value="1"/>
</dbReference>
<dbReference type="Gene3D" id="3.30.230.10">
    <property type="match status" value="1"/>
</dbReference>
<protein>
    <recommendedName>
        <fullName evidence="4 5">Small ribosomal subunit protein uS9</fullName>
    </recommendedName>
</protein>
<dbReference type="SUPFAM" id="SSF54211">
    <property type="entry name" value="Ribosomal protein S5 domain 2-like"/>
    <property type="match status" value="1"/>
</dbReference>
<evidence type="ECO:0000256" key="2">
    <source>
        <dbReference type="ARBA" id="ARBA00022980"/>
    </source>
</evidence>
<dbReference type="InterPro" id="IPR000754">
    <property type="entry name" value="Ribosomal_uS9"/>
</dbReference>
<dbReference type="HAMAP" id="MF_00532_B">
    <property type="entry name" value="Ribosomal_uS9_B"/>
    <property type="match status" value="1"/>
</dbReference>
<dbReference type="AlphaFoldDB" id="A0A8S0FK45"/>